<feature type="transmembrane region" description="Helical" evidence="2">
    <location>
        <begin position="6"/>
        <end position="27"/>
    </location>
</feature>
<dbReference type="WBParaSite" id="PSAMB.scaffold2403size23402.g17678.t1">
    <property type="protein sequence ID" value="PSAMB.scaffold2403size23402.g17678.t1"/>
    <property type="gene ID" value="PSAMB.scaffold2403size23402.g17678"/>
</dbReference>
<protein>
    <submittedName>
        <fullName evidence="5">Piezo domain-containing protein</fullName>
    </submittedName>
</protein>
<dbReference type="GO" id="GO:0016020">
    <property type="term" value="C:membrane"/>
    <property type="evidence" value="ECO:0007669"/>
    <property type="project" value="InterPro"/>
</dbReference>
<organism evidence="4 5">
    <name type="scientific">Plectus sambesii</name>
    <dbReference type="NCBI Taxonomy" id="2011161"/>
    <lineage>
        <taxon>Eukaryota</taxon>
        <taxon>Metazoa</taxon>
        <taxon>Ecdysozoa</taxon>
        <taxon>Nematoda</taxon>
        <taxon>Chromadorea</taxon>
        <taxon>Plectida</taxon>
        <taxon>Plectina</taxon>
        <taxon>Plectoidea</taxon>
        <taxon>Plectidae</taxon>
        <taxon>Plectus</taxon>
    </lineage>
</organism>
<reference evidence="5" key="1">
    <citation type="submission" date="2022-11" db="UniProtKB">
        <authorList>
            <consortium name="WormBaseParasite"/>
        </authorList>
    </citation>
    <scope>IDENTIFICATION</scope>
</reference>
<sequence>MPTNVWYILPDTIVLMFANRVSVVFDIKNRISKKDIKSIPIKVVRLEESRGKNIQDSLKLPDKDDRKFGFTFQVKQPFDILKLFVFKYGYWFTFITMVMAGVANASPTSFGYFAISSIVLLRGKEIFRCNYNCKGIRLTILKFIEPRIWRLALINCIFIMSLKVLLQLAGCAFVSYMNHICWFRQIFNIVCLDESFDEWTRAYPINPLDNYQKCIVNELAASLTLDCLCFITILFQIRIVKTSFFHHCMLQFIIDDELKERGSKLGKRRLAYLLDQQNLALAYEKMMATKKIRQLIQEQNTTYSPKSYGHSKRGGEYLLEPAKPLQQSAKSDLSLNSAGSFHSDEQSDRKDKSKAMGWNDGVKWLSNEVLKGVPDRIAKELMWWSCDHRFVREALQEDARQMQKQIKKIALTTTNDTRPLTDEQRSTKKLTQMQINNAILNEVRISPF</sequence>
<keyword evidence="4" id="KW-1185">Reference proteome</keyword>
<evidence type="ECO:0000313" key="5">
    <source>
        <dbReference type="WBParaSite" id="PSAMB.scaffold2403size23402.g17678.t1"/>
    </source>
</evidence>
<evidence type="ECO:0000259" key="3">
    <source>
        <dbReference type="Pfam" id="PF15917"/>
    </source>
</evidence>
<dbReference type="Proteomes" id="UP000887566">
    <property type="component" value="Unplaced"/>
</dbReference>
<keyword evidence="2" id="KW-0472">Membrane</keyword>
<dbReference type="GO" id="GO:0042391">
    <property type="term" value="P:regulation of membrane potential"/>
    <property type="evidence" value="ECO:0007669"/>
    <property type="project" value="TreeGrafter"/>
</dbReference>
<feature type="region of interest" description="Disordered" evidence="1">
    <location>
        <begin position="334"/>
        <end position="355"/>
    </location>
</feature>
<name>A0A914VRI6_9BILA</name>
<dbReference type="PANTHER" id="PTHR13167:SF25">
    <property type="entry name" value="PIEZO-TYPE MECHANOSENSITIVE ION CHANNEL COMPONENT"/>
    <property type="match status" value="1"/>
</dbReference>
<feature type="domain" description="Piezo TM25-28" evidence="3">
    <location>
        <begin position="78"/>
        <end position="342"/>
    </location>
</feature>
<dbReference type="InterPro" id="IPR027272">
    <property type="entry name" value="Piezo"/>
</dbReference>
<dbReference type="PANTHER" id="PTHR13167">
    <property type="entry name" value="PIEZO-TYPE MECHANOSENSITIVE ION CHANNEL COMPONENT"/>
    <property type="match status" value="1"/>
</dbReference>
<dbReference type="Pfam" id="PF15917">
    <property type="entry name" value="Piezo_TM25-28"/>
    <property type="match status" value="1"/>
</dbReference>
<feature type="transmembrane region" description="Helical" evidence="2">
    <location>
        <begin position="148"/>
        <end position="177"/>
    </location>
</feature>
<proteinExistence type="predicted"/>
<dbReference type="GO" id="GO:0005261">
    <property type="term" value="F:monoatomic cation channel activity"/>
    <property type="evidence" value="ECO:0007669"/>
    <property type="project" value="TreeGrafter"/>
</dbReference>
<feature type="transmembrane region" description="Helical" evidence="2">
    <location>
        <begin position="109"/>
        <end position="127"/>
    </location>
</feature>
<evidence type="ECO:0000256" key="2">
    <source>
        <dbReference type="SAM" id="Phobius"/>
    </source>
</evidence>
<feature type="transmembrane region" description="Helical" evidence="2">
    <location>
        <begin position="85"/>
        <end position="103"/>
    </location>
</feature>
<accession>A0A914VRI6</accession>
<feature type="compositionally biased region" description="Basic and acidic residues" evidence="1">
    <location>
        <begin position="342"/>
        <end position="354"/>
    </location>
</feature>
<evidence type="ECO:0000313" key="4">
    <source>
        <dbReference type="Proteomes" id="UP000887566"/>
    </source>
</evidence>
<keyword evidence="2" id="KW-0812">Transmembrane</keyword>
<dbReference type="GO" id="GO:0008381">
    <property type="term" value="F:mechanosensitive monoatomic ion channel activity"/>
    <property type="evidence" value="ECO:0007669"/>
    <property type="project" value="InterPro"/>
</dbReference>
<evidence type="ECO:0000256" key="1">
    <source>
        <dbReference type="SAM" id="MobiDB-lite"/>
    </source>
</evidence>
<keyword evidence="2" id="KW-1133">Transmembrane helix</keyword>
<dbReference type="GO" id="GO:0071260">
    <property type="term" value="P:cellular response to mechanical stimulus"/>
    <property type="evidence" value="ECO:0007669"/>
    <property type="project" value="TreeGrafter"/>
</dbReference>
<dbReference type="InterPro" id="IPR031805">
    <property type="entry name" value="Piezo_TM25-28"/>
</dbReference>
<dbReference type="GO" id="GO:0050982">
    <property type="term" value="P:detection of mechanical stimulus"/>
    <property type="evidence" value="ECO:0007669"/>
    <property type="project" value="TreeGrafter"/>
</dbReference>
<dbReference type="AlphaFoldDB" id="A0A914VRI6"/>